<name>A0AC34G2B3_9BILA</name>
<organism evidence="1 2">
    <name type="scientific">Panagrolaimus sp. ES5</name>
    <dbReference type="NCBI Taxonomy" id="591445"/>
    <lineage>
        <taxon>Eukaryota</taxon>
        <taxon>Metazoa</taxon>
        <taxon>Ecdysozoa</taxon>
        <taxon>Nematoda</taxon>
        <taxon>Chromadorea</taxon>
        <taxon>Rhabditida</taxon>
        <taxon>Tylenchina</taxon>
        <taxon>Panagrolaimomorpha</taxon>
        <taxon>Panagrolaimoidea</taxon>
        <taxon>Panagrolaimidae</taxon>
        <taxon>Panagrolaimus</taxon>
    </lineage>
</organism>
<dbReference type="WBParaSite" id="ES5_v2.g23872.t1">
    <property type="protein sequence ID" value="ES5_v2.g23872.t1"/>
    <property type="gene ID" value="ES5_v2.g23872"/>
</dbReference>
<evidence type="ECO:0000313" key="1">
    <source>
        <dbReference type="Proteomes" id="UP000887579"/>
    </source>
</evidence>
<reference evidence="2" key="1">
    <citation type="submission" date="2022-11" db="UniProtKB">
        <authorList>
            <consortium name="WormBaseParasite"/>
        </authorList>
    </citation>
    <scope>IDENTIFICATION</scope>
</reference>
<sequence>MPPETENVQFKKRKSNHFKDFDDKKNSSSDNLNTSTLSLHIAAYENSFEATNDEFSVKECLKKKNQKFGLIKKWKNLKQIISASPSNVVQKPFNFPRQQQKDEKSEPEVMQFKASQSLLNPSVSE</sequence>
<proteinExistence type="predicted"/>
<protein>
    <submittedName>
        <fullName evidence="2">Uncharacterized protein</fullName>
    </submittedName>
</protein>
<accession>A0AC34G2B3</accession>
<evidence type="ECO:0000313" key="2">
    <source>
        <dbReference type="WBParaSite" id="ES5_v2.g23872.t1"/>
    </source>
</evidence>
<dbReference type="Proteomes" id="UP000887579">
    <property type="component" value="Unplaced"/>
</dbReference>